<dbReference type="InterPro" id="IPR001810">
    <property type="entry name" value="F-box_dom"/>
</dbReference>
<feature type="compositionally biased region" description="Basic residues" evidence="1">
    <location>
        <begin position="408"/>
        <end position="425"/>
    </location>
</feature>
<dbReference type="STRING" id="1328759.A0A5C2S665"/>
<evidence type="ECO:0000313" key="3">
    <source>
        <dbReference type="EMBL" id="RPD59170.1"/>
    </source>
</evidence>
<gene>
    <name evidence="3" type="ORF">L227DRAFT_654185</name>
</gene>
<feature type="region of interest" description="Disordered" evidence="1">
    <location>
        <begin position="399"/>
        <end position="433"/>
    </location>
</feature>
<proteinExistence type="predicted"/>
<keyword evidence="4" id="KW-1185">Reference proteome</keyword>
<reference evidence="3" key="1">
    <citation type="journal article" date="2018" name="Genome Biol. Evol.">
        <title>Genomics and development of Lentinus tigrinus, a white-rot wood-decaying mushroom with dimorphic fruiting bodies.</title>
        <authorList>
            <person name="Wu B."/>
            <person name="Xu Z."/>
            <person name="Knudson A."/>
            <person name="Carlson A."/>
            <person name="Chen N."/>
            <person name="Kovaka S."/>
            <person name="LaButti K."/>
            <person name="Lipzen A."/>
            <person name="Pennachio C."/>
            <person name="Riley R."/>
            <person name="Schakwitz W."/>
            <person name="Umezawa K."/>
            <person name="Ohm R.A."/>
            <person name="Grigoriev I.V."/>
            <person name="Nagy L.G."/>
            <person name="Gibbons J."/>
            <person name="Hibbett D."/>
        </authorList>
    </citation>
    <scope>NUCLEOTIDE SEQUENCE [LARGE SCALE GENOMIC DNA]</scope>
    <source>
        <strain evidence="3">ALCF2SS1-6</strain>
    </source>
</reference>
<sequence>MARPKQMENTKGKLPKRRNVGKLMQILNVPVDVFLEIASHLHPLDLLHLSRASINLRETLMSRNMRTIWVAARKNVEPPMPDCPDGLSEPAYASLVFETRCMACDAGRATWRYSYAARVRFCVLCWKNKTKAGERLAQQIGIDSDVSIMSVIFKMLPEMDSWVVHRQNRWSNFHEPEFLALVDEYKKVQSEGAQALQEFVEKRTAETKARHEFDSAVCEWQNARSNAKDRLDRQAATDRATAIKRKLQELGYKPDDLPRGNSEVDKMLHQPRPLTTRIWNTIQPKLIKIVEAERARRAEEAFKKKWHSRLTALQKYYQIYVHKDRDLHPEKFMLPSFPVARRLPCIEALLTSVEDPQEELTEKQFASVEATFLQEVEAQYWIPSRHFLAQLVRNVKSETAEASSKGTTAKKRKPASTKRKGKGKHKDTDDDGQVDAAADSALLTSLASLFLCETCDIFGPNICVKDMTYKELLEHWQEGHTSPPWEADCIRVTSSSSIPHLLRALRLPADATLTDIEQRVWASSTTPTCPWCRKGSYRSPARRTLSLLLSHIHWDHRGPLEELDIDPDVESSAAAASTSRE</sequence>
<organism evidence="3 4">
    <name type="scientific">Lentinus tigrinus ALCF2SS1-6</name>
    <dbReference type="NCBI Taxonomy" id="1328759"/>
    <lineage>
        <taxon>Eukaryota</taxon>
        <taxon>Fungi</taxon>
        <taxon>Dikarya</taxon>
        <taxon>Basidiomycota</taxon>
        <taxon>Agaricomycotina</taxon>
        <taxon>Agaricomycetes</taxon>
        <taxon>Polyporales</taxon>
        <taxon>Polyporaceae</taxon>
        <taxon>Lentinus</taxon>
    </lineage>
</organism>
<feature type="domain" description="F-box" evidence="2">
    <location>
        <begin position="23"/>
        <end position="72"/>
    </location>
</feature>
<evidence type="ECO:0000313" key="4">
    <source>
        <dbReference type="Proteomes" id="UP000313359"/>
    </source>
</evidence>
<evidence type="ECO:0000259" key="2">
    <source>
        <dbReference type="PROSITE" id="PS50181"/>
    </source>
</evidence>
<evidence type="ECO:0000256" key="1">
    <source>
        <dbReference type="SAM" id="MobiDB-lite"/>
    </source>
</evidence>
<dbReference type="PROSITE" id="PS50181">
    <property type="entry name" value="FBOX"/>
    <property type="match status" value="1"/>
</dbReference>
<protein>
    <recommendedName>
        <fullName evidence="2">F-box domain-containing protein</fullName>
    </recommendedName>
</protein>
<name>A0A5C2S665_9APHY</name>
<dbReference type="EMBL" id="ML122271">
    <property type="protein sequence ID" value="RPD59170.1"/>
    <property type="molecule type" value="Genomic_DNA"/>
</dbReference>
<accession>A0A5C2S665</accession>
<dbReference type="AlphaFoldDB" id="A0A5C2S665"/>
<dbReference type="OrthoDB" id="2751682at2759"/>
<dbReference type="Proteomes" id="UP000313359">
    <property type="component" value="Unassembled WGS sequence"/>
</dbReference>